<protein>
    <submittedName>
        <fullName evidence="7">Glycoside hydrolase</fullName>
    </submittedName>
</protein>
<dbReference type="GO" id="GO:0008234">
    <property type="term" value="F:cysteine-type peptidase activity"/>
    <property type="evidence" value="ECO:0007669"/>
    <property type="project" value="UniProtKB-KW"/>
</dbReference>
<comment type="similarity">
    <text evidence="1">Belongs to the peptidase C40 family.</text>
</comment>
<dbReference type="SUPFAM" id="SSF54001">
    <property type="entry name" value="Cysteine proteinases"/>
    <property type="match status" value="1"/>
</dbReference>
<gene>
    <name evidence="7" type="ORF">DNL40_09760</name>
</gene>
<dbReference type="RefSeq" id="WP_111251063.1">
    <property type="nucleotide sequence ID" value="NZ_QKWH01000006.1"/>
</dbReference>
<feature type="region of interest" description="Disordered" evidence="5">
    <location>
        <begin position="108"/>
        <end position="157"/>
    </location>
</feature>
<dbReference type="Pfam" id="PF00877">
    <property type="entry name" value="NLPC_P60"/>
    <property type="match status" value="1"/>
</dbReference>
<evidence type="ECO:0000256" key="3">
    <source>
        <dbReference type="ARBA" id="ARBA00022801"/>
    </source>
</evidence>
<evidence type="ECO:0000256" key="1">
    <source>
        <dbReference type="ARBA" id="ARBA00007074"/>
    </source>
</evidence>
<dbReference type="GO" id="GO:0006508">
    <property type="term" value="P:proteolysis"/>
    <property type="evidence" value="ECO:0007669"/>
    <property type="project" value="UniProtKB-KW"/>
</dbReference>
<proteinExistence type="inferred from homology"/>
<evidence type="ECO:0000313" key="7">
    <source>
        <dbReference type="EMBL" id="PZR52930.1"/>
    </source>
</evidence>
<dbReference type="EMBL" id="QKWH01000006">
    <property type="protein sequence ID" value="PZR52930.1"/>
    <property type="molecule type" value="Genomic_DNA"/>
</dbReference>
<keyword evidence="3 7" id="KW-0378">Hydrolase</keyword>
<feature type="domain" description="NlpC/P60" evidence="6">
    <location>
        <begin position="170"/>
        <end position="284"/>
    </location>
</feature>
<feature type="compositionally biased region" description="Basic and acidic residues" evidence="5">
    <location>
        <begin position="118"/>
        <end position="130"/>
    </location>
</feature>
<keyword evidence="8" id="KW-1185">Reference proteome</keyword>
<dbReference type="PROSITE" id="PS51935">
    <property type="entry name" value="NLPC_P60"/>
    <property type="match status" value="1"/>
</dbReference>
<dbReference type="PANTHER" id="PTHR47359">
    <property type="entry name" value="PEPTIDOGLYCAN DL-ENDOPEPTIDASE CWLO"/>
    <property type="match status" value="1"/>
</dbReference>
<accession>A0A2W5WP46</accession>
<sequence length="284" mass="28904">MSARTTRARHRAAHMPITPLTGITKAVTANAGRRAAVVAAAGGILVSTLAGATSAQAQPLGAEQAKSAGADLGKLSEQARQALQAAPAVTVAPDAQVSVENISAEGIASIEVTPAPKPEPKPEPKPKATETRSAQTASRSAERAEAPAAEAPAAEAPAEEAAAPVAVAASGVGATVAEIAQRYVGVPYVVGGASPSGFDCSGLVSYVYRQVGIELPHQSTAIRDSGRTSVISASEAQPGDLIWSPGHISIYIGNGLQVDASRPDGWNVNIRKIWQSNPTYLRVS</sequence>
<name>A0A2W5WP46_9MICO</name>
<reference evidence="7 8" key="1">
    <citation type="submission" date="2018-06" db="EMBL/GenBank/DDBJ databases">
        <title>Whole genome sequencing of a novel hydrocarbon degrading bacterial strain, PW21 isolated from oil contaminated produced water sample.</title>
        <authorList>
            <person name="Nagkirti P."/>
            <person name="Shaikh A."/>
            <person name="Gowdaman V."/>
            <person name="Engineer A.E."/>
            <person name="Dagar S."/>
            <person name="Dhakephalkar P.K."/>
        </authorList>
    </citation>
    <scope>NUCLEOTIDE SEQUENCE [LARGE SCALE GENOMIC DNA]</scope>
    <source>
        <strain evidence="7 8">PW21</strain>
    </source>
</reference>
<evidence type="ECO:0000256" key="5">
    <source>
        <dbReference type="SAM" id="MobiDB-lite"/>
    </source>
</evidence>
<evidence type="ECO:0000313" key="8">
    <source>
        <dbReference type="Proteomes" id="UP000248783"/>
    </source>
</evidence>
<evidence type="ECO:0000256" key="2">
    <source>
        <dbReference type="ARBA" id="ARBA00022670"/>
    </source>
</evidence>
<keyword evidence="4" id="KW-0788">Thiol protease</keyword>
<dbReference type="InterPro" id="IPR000064">
    <property type="entry name" value="NLP_P60_dom"/>
</dbReference>
<dbReference type="Proteomes" id="UP000248783">
    <property type="component" value="Unassembled WGS sequence"/>
</dbReference>
<dbReference type="PANTHER" id="PTHR47359:SF3">
    <property type="entry name" value="NLP_P60 DOMAIN-CONTAINING PROTEIN-RELATED"/>
    <property type="match status" value="1"/>
</dbReference>
<feature type="compositionally biased region" description="Low complexity" evidence="5">
    <location>
        <begin position="146"/>
        <end position="157"/>
    </location>
</feature>
<keyword evidence="2" id="KW-0645">Protease</keyword>
<dbReference type="AlphaFoldDB" id="A0A2W5WP46"/>
<dbReference type="Gene3D" id="3.90.1720.10">
    <property type="entry name" value="endopeptidase domain like (from Nostoc punctiforme)"/>
    <property type="match status" value="1"/>
</dbReference>
<evidence type="ECO:0000256" key="4">
    <source>
        <dbReference type="ARBA" id="ARBA00022807"/>
    </source>
</evidence>
<evidence type="ECO:0000259" key="6">
    <source>
        <dbReference type="PROSITE" id="PS51935"/>
    </source>
</evidence>
<organism evidence="7 8">
    <name type="scientific">Xylanimonas oleitrophica</name>
    <dbReference type="NCBI Taxonomy" id="2607479"/>
    <lineage>
        <taxon>Bacteria</taxon>
        <taxon>Bacillati</taxon>
        <taxon>Actinomycetota</taxon>
        <taxon>Actinomycetes</taxon>
        <taxon>Micrococcales</taxon>
        <taxon>Promicromonosporaceae</taxon>
        <taxon>Xylanimonas</taxon>
    </lineage>
</organism>
<comment type="caution">
    <text evidence="7">The sequence shown here is derived from an EMBL/GenBank/DDBJ whole genome shotgun (WGS) entry which is preliminary data.</text>
</comment>
<dbReference type="InterPro" id="IPR051794">
    <property type="entry name" value="PG_Endopeptidase_C40"/>
</dbReference>
<dbReference type="InterPro" id="IPR038765">
    <property type="entry name" value="Papain-like_cys_pep_sf"/>
</dbReference>